<name>A0A1G8WRC0_9RHOB</name>
<evidence type="ECO:0000313" key="3">
    <source>
        <dbReference type="EMBL" id="SDJ80150.1"/>
    </source>
</evidence>
<proteinExistence type="predicted"/>
<gene>
    <name evidence="3" type="ORF">SAMN04488026_102454</name>
</gene>
<keyword evidence="4" id="KW-1185">Reference proteome</keyword>
<accession>A0A1G8WRC0</accession>
<evidence type="ECO:0000313" key="4">
    <source>
        <dbReference type="Proteomes" id="UP000199382"/>
    </source>
</evidence>
<feature type="transmembrane region" description="Helical" evidence="2">
    <location>
        <begin position="56"/>
        <end position="75"/>
    </location>
</feature>
<dbReference type="RefSeq" id="WP_244520720.1">
    <property type="nucleotide sequence ID" value="NZ_FNEK01000024.1"/>
</dbReference>
<evidence type="ECO:0000256" key="1">
    <source>
        <dbReference type="SAM" id="MobiDB-lite"/>
    </source>
</evidence>
<sequence length="123" mass="13442">MNGAPGGPEGPQSGQSGRLPDSWDSWAEIPLDGDERSRVPLFLGREIYRRRRIMDAARLLPAFGTALLMLPMLWAPDHGTAAGAVYTFLVWFLLIIIAALLAHRLSEPLRKSDNPPGTDGGEH</sequence>
<keyword evidence="2" id="KW-0812">Transmembrane</keyword>
<dbReference type="EMBL" id="FNEK01000024">
    <property type="protein sequence ID" value="SDJ80150.1"/>
    <property type="molecule type" value="Genomic_DNA"/>
</dbReference>
<feature type="region of interest" description="Disordered" evidence="1">
    <location>
        <begin position="1"/>
        <end position="26"/>
    </location>
</feature>
<protein>
    <submittedName>
        <fullName evidence="3">Uncharacterized protein</fullName>
    </submittedName>
</protein>
<reference evidence="3 4" key="1">
    <citation type="submission" date="2016-10" db="EMBL/GenBank/DDBJ databases">
        <authorList>
            <person name="de Groot N.N."/>
        </authorList>
    </citation>
    <scope>NUCLEOTIDE SEQUENCE [LARGE SCALE GENOMIC DNA]</scope>
    <source>
        <strain evidence="3 4">DSM 25294</strain>
    </source>
</reference>
<evidence type="ECO:0000256" key="2">
    <source>
        <dbReference type="SAM" id="Phobius"/>
    </source>
</evidence>
<dbReference type="STRING" id="571298.SAMN04488026_102454"/>
<dbReference type="Proteomes" id="UP000199382">
    <property type="component" value="Unassembled WGS sequence"/>
</dbReference>
<keyword evidence="2" id="KW-0472">Membrane</keyword>
<feature type="transmembrane region" description="Helical" evidence="2">
    <location>
        <begin position="81"/>
        <end position="102"/>
    </location>
</feature>
<dbReference type="AlphaFoldDB" id="A0A1G8WRC0"/>
<organism evidence="3 4">
    <name type="scientific">Aliiruegeria lutimaris</name>
    <dbReference type="NCBI Taxonomy" id="571298"/>
    <lineage>
        <taxon>Bacteria</taxon>
        <taxon>Pseudomonadati</taxon>
        <taxon>Pseudomonadota</taxon>
        <taxon>Alphaproteobacteria</taxon>
        <taxon>Rhodobacterales</taxon>
        <taxon>Roseobacteraceae</taxon>
        <taxon>Aliiruegeria</taxon>
    </lineage>
</organism>
<keyword evidence="2" id="KW-1133">Transmembrane helix</keyword>